<keyword evidence="3" id="KW-0032">Aminotransferase</keyword>
<sequence>MELSQSQHLISRSILKSLPALIGDLWEWLESSLRTSFTQPAAEDQRQSSISRGGTKKLAAVVDSVWEWVALSIQASPVQPVANLGLGLGQDNPPQFLIDAHKEALDQVQCNQYGPTHGLRRFREVLSDIYSPLHGRTLNPDKEISVHSGGTEAILSTITAFVEPGDEVIVLEPAFDLYELHTRYVGGVLKAVPLHPPPHAATGVSRADEWTLDLQDLENAMTSKTRILVLNNPHNPLGKVFTVDELLSIGKTCVKHGVIILSDEVYERLHYTNYFHRIATLSPEIARHTVTIGSIGKAFNATGWRIGYAIGDKDLIKHVQNAHIILSYNTAGPAQIAAAVGLEKAEEERFWEKNRQDVKCKIDNLCEVFRELELPYVEPSGAHYVFVNAGRIKIPARYKFPACITGKSRDWALCWFLIQELGVATIPASASFSNANAHVAEDYLRFVACRTNAELELAKSRLRGLKAYL</sequence>
<protein>
    <recommendedName>
        <fullName evidence="6">Aminotransferase class I/classII large domain-containing protein</fullName>
    </recommendedName>
</protein>
<evidence type="ECO:0000313" key="8">
    <source>
        <dbReference type="Proteomes" id="UP001590951"/>
    </source>
</evidence>
<dbReference type="CDD" id="cd00609">
    <property type="entry name" value="AAT_like"/>
    <property type="match status" value="1"/>
</dbReference>
<evidence type="ECO:0000256" key="3">
    <source>
        <dbReference type="ARBA" id="ARBA00022576"/>
    </source>
</evidence>
<feature type="domain" description="Aminotransferase class I/classII large" evidence="6">
    <location>
        <begin position="87"/>
        <end position="456"/>
    </location>
</feature>
<name>A0ABR4BN23_9LECA</name>
<keyword evidence="4" id="KW-0808">Transferase</keyword>
<dbReference type="InterPro" id="IPR015424">
    <property type="entry name" value="PyrdxlP-dep_Trfase"/>
</dbReference>
<comment type="caution">
    <text evidence="7">The sequence shown here is derived from an EMBL/GenBank/DDBJ whole genome shotgun (WGS) entry which is preliminary data.</text>
</comment>
<dbReference type="PANTHER" id="PTHR43807:SF20">
    <property type="entry name" value="FI04487P"/>
    <property type="match status" value="1"/>
</dbReference>
<evidence type="ECO:0000256" key="4">
    <source>
        <dbReference type="ARBA" id="ARBA00022679"/>
    </source>
</evidence>
<evidence type="ECO:0000313" key="7">
    <source>
        <dbReference type="EMBL" id="KAL2059189.1"/>
    </source>
</evidence>
<dbReference type="SUPFAM" id="SSF53383">
    <property type="entry name" value="PLP-dependent transferases"/>
    <property type="match status" value="1"/>
</dbReference>
<dbReference type="Pfam" id="PF00155">
    <property type="entry name" value="Aminotran_1_2"/>
    <property type="match status" value="1"/>
</dbReference>
<evidence type="ECO:0000256" key="1">
    <source>
        <dbReference type="ARBA" id="ARBA00001933"/>
    </source>
</evidence>
<dbReference type="InterPro" id="IPR004838">
    <property type="entry name" value="NHTrfase_class1_PyrdxlP-BS"/>
</dbReference>
<proteinExistence type="inferred from homology"/>
<keyword evidence="5" id="KW-0663">Pyridoxal phosphate</keyword>
<evidence type="ECO:0000259" key="6">
    <source>
        <dbReference type="Pfam" id="PF00155"/>
    </source>
</evidence>
<reference evidence="7 8" key="1">
    <citation type="submission" date="2024-09" db="EMBL/GenBank/DDBJ databases">
        <title>Rethinking Asexuality: The Enigmatic Case of Functional Sexual Genes in Lepraria (Stereocaulaceae).</title>
        <authorList>
            <person name="Doellman M."/>
            <person name="Sun Y."/>
            <person name="Barcenas-Pena A."/>
            <person name="Lumbsch H.T."/>
            <person name="Grewe F."/>
        </authorList>
    </citation>
    <scope>NUCLEOTIDE SEQUENCE [LARGE SCALE GENOMIC DNA]</scope>
    <source>
        <strain evidence="7 8">Grewe 0041</strain>
    </source>
</reference>
<organism evidence="7 8">
    <name type="scientific">Lepraria finkii</name>
    <dbReference type="NCBI Taxonomy" id="1340010"/>
    <lineage>
        <taxon>Eukaryota</taxon>
        <taxon>Fungi</taxon>
        <taxon>Dikarya</taxon>
        <taxon>Ascomycota</taxon>
        <taxon>Pezizomycotina</taxon>
        <taxon>Lecanoromycetes</taxon>
        <taxon>OSLEUM clade</taxon>
        <taxon>Lecanoromycetidae</taxon>
        <taxon>Lecanorales</taxon>
        <taxon>Lecanorineae</taxon>
        <taxon>Stereocaulaceae</taxon>
        <taxon>Lepraria</taxon>
    </lineage>
</organism>
<evidence type="ECO:0000256" key="2">
    <source>
        <dbReference type="ARBA" id="ARBA00007441"/>
    </source>
</evidence>
<dbReference type="InterPro" id="IPR015422">
    <property type="entry name" value="PyrdxlP-dep_Trfase_small"/>
</dbReference>
<dbReference type="PANTHER" id="PTHR43807">
    <property type="entry name" value="FI04487P"/>
    <property type="match status" value="1"/>
</dbReference>
<dbReference type="PROSITE" id="PS00105">
    <property type="entry name" value="AA_TRANSFER_CLASS_1"/>
    <property type="match status" value="1"/>
</dbReference>
<dbReference type="InterPro" id="IPR004839">
    <property type="entry name" value="Aminotransferase_I/II_large"/>
</dbReference>
<dbReference type="InterPro" id="IPR015421">
    <property type="entry name" value="PyrdxlP-dep_Trfase_major"/>
</dbReference>
<keyword evidence="8" id="KW-1185">Reference proteome</keyword>
<evidence type="ECO:0000256" key="5">
    <source>
        <dbReference type="ARBA" id="ARBA00022898"/>
    </source>
</evidence>
<dbReference type="EMBL" id="JBHFEH010000001">
    <property type="protein sequence ID" value="KAL2059189.1"/>
    <property type="molecule type" value="Genomic_DNA"/>
</dbReference>
<comment type="similarity">
    <text evidence="2">Belongs to the class-I pyridoxal-phosphate-dependent aminotransferase family.</text>
</comment>
<accession>A0ABR4BN23</accession>
<dbReference type="Proteomes" id="UP001590951">
    <property type="component" value="Unassembled WGS sequence"/>
</dbReference>
<dbReference type="Gene3D" id="3.40.640.10">
    <property type="entry name" value="Type I PLP-dependent aspartate aminotransferase-like (Major domain)"/>
    <property type="match status" value="1"/>
</dbReference>
<comment type="cofactor">
    <cofactor evidence="1">
        <name>pyridoxal 5'-phosphate</name>
        <dbReference type="ChEBI" id="CHEBI:597326"/>
    </cofactor>
</comment>
<gene>
    <name evidence="7" type="ORF">ABVK25_000481</name>
</gene>
<dbReference type="Gene3D" id="3.90.1150.10">
    <property type="entry name" value="Aspartate Aminotransferase, domain 1"/>
    <property type="match status" value="1"/>
</dbReference>
<dbReference type="InterPro" id="IPR051326">
    <property type="entry name" value="Kynurenine-oxoglutarate_AT"/>
</dbReference>